<dbReference type="Pfam" id="PF00621">
    <property type="entry name" value="RhoGEF"/>
    <property type="match status" value="1"/>
</dbReference>
<dbReference type="PANTHER" id="PTHR22834">
    <property type="entry name" value="NUCLEAR FUSION PROTEIN FUS2"/>
    <property type="match status" value="1"/>
</dbReference>
<keyword evidence="14" id="KW-1185">Reference proteome</keyword>
<evidence type="ECO:0000256" key="4">
    <source>
        <dbReference type="ARBA" id="ARBA00022737"/>
    </source>
</evidence>
<evidence type="ECO:0000256" key="1">
    <source>
        <dbReference type="ARBA" id="ARBA00022443"/>
    </source>
</evidence>
<dbReference type="Gene3D" id="2.30.30.40">
    <property type="entry name" value="SH3 Domains"/>
    <property type="match status" value="2"/>
</dbReference>
<dbReference type="CDD" id="cd12141">
    <property type="entry name" value="SH3_DNMBP_C2"/>
    <property type="match status" value="1"/>
</dbReference>
<evidence type="ECO:0000256" key="8">
    <source>
        <dbReference type="SAM" id="Coils"/>
    </source>
</evidence>
<feature type="compositionally biased region" description="Basic and acidic residues" evidence="9">
    <location>
        <begin position="171"/>
        <end position="184"/>
    </location>
</feature>
<feature type="domain" description="SH3" evidence="10">
    <location>
        <begin position="703"/>
        <end position="766"/>
    </location>
</feature>
<dbReference type="Pfam" id="PF14604">
    <property type="entry name" value="SH3_9"/>
    <property type="match status" value="1"/>
</dbReference>
<keyword evidence="1 7" id="KW-0728">SH3 domain</keyword>
<dbReference type="PROSITE" id="PS50010">
    <property type="entry name" value="DH_2"/>
    <property type="match status" value="1"/>
</dbReference>
<dbReference type="InterPro" id="IPR051492">
    <property type="entry name" value="Dynamin-Rho_GEF"/>
</dbReference>
<feature type="region of interest" description="Disordered" evidence="9">
    <location>
        <begin position="793"/>
        <end position="817"/>
    </location>
</feature>
<protein>
    <recommendedName>
        <fullName evidence="6">Rho guanine nucleotide exchange factor 38</fullName>
    </recommendedName>
</protein>
<evidence type="ECO:0000313" key="13">
    <source>
        <dbReference type="Ensembl" id="ENSCMMP00000001354.1"/>
    </source>
</evidence>
<dbReference type="InterPro" id="IPR000219">
    <property type="entry name" value="DH_dom"/>
</dbReference>
<dbReference type="SUPFAM" id="SSF103657">
    <property type="entry name" value="BAR/IMD domain-like"/>
    <property type="match status" value="1"/>
</dbReference>
<evidence type="ECO:0000259" key="11">
    <source>
        <dbReference type="PROSITE" id="PS50010"/>
    </source>
</evidence>
<evidence type="ECO:0000256" key="2">
    <source>
        <dbReference type="ARBA" id="ARBA00022553"/>
    </source>
</evidence>
<evidence type="ECO:0000256" key="5">
    <source>
        <dbReference type="ARBA" id="ARBA00056726"/>
    </source>
</evidence>
<feature type="domain" description="BAR" evidence="12">
    <location>
        <begin position="445"/>
        <end position="663"/>
    </location>
</feature>
<feature type="region of interest" description="Disordered" evidence="9">
    <location>
        <begin position="82"/>
        <end position="136"/>
    </location>
</feature>
<dbReference type="InterPro" id="IPR001452">
    <property type="entry name" value="SH3_domain"/>
</dbReference>
<dbReference type="FunFam" id="1.20.900.10:FF:000032">
    <property type="entry name" value="rho guanine nucleotide exchange factor 38"/>
    <property type="match status" value="1"/>
</dbReference>
<feature type="compositionally biased region" description="Low complexity" evidence="9">
    <location>
        <begin position="793"/>
        <end position="802"/>
    </location>
</feature>
<comment type="function">
    <text evidence="5">May act as a guanine-nucleotide releasing factor.</text>
</comment>
<feature type="domain" description="SH3" evidence="10">
    <location>
        <begin position="833"/>
        <end position="896"/>
    </location>
</feature>
<dbReference type="PROSITE" id="PS51021">
    <property type="entry name" value="BAR"/>
    <property type="match status" value="1"/>
</dbReference>
<dbReference type="Proteomes" id="UP000694556">
    <property type="component" value="Chromosome 4"/>
</dbReference>
<dbReference type="CDD" id="cd00160">
    <property type="entry name" value="RhoGEF"/>
    <property type="match status" value="1"/>
</dbReference>
<reference evidence="13" key="3">
    <citation type="submission" date="2025-09" db="UniProtKB">
        <authorList>
            <consortium name="Ensembl"/>
        </authorList>
    </citation>
    <scope>IDENTIFICATION</scope>
</reference>
<keyword evidence="3" id="KW-0344">Guanine-nucleotide releasing factor</keyword>
<feature type="compositionally biased region" description="Pro residues" evidence="9">
    <location>
        <begin position="109"/>
        <end position="119"/>
    </location>
</feature>
<evidence type="ECO:0000256" key="9">
    <source>
        <dbReference type="SAM" id="MobiDB-lite"/>
    </source>
</evidence>
<reference evidence="13" key="2">
    <citation type="submission" date="2025-08" db="UniProtKB">
        <authorList>
            <consortium name="Ensembl"/>
        </authorList>
    </citation>
    <scope>IDENTIFICATION</scope>
</reference>
<keyword evidence="4" id="KW-0677">Repeat</keyword>
<dbReference type="InterPro" id="IPR004148">
    <property type="entry name" value="BAR_dom"/>
</dbReference>
<organism evidence="13 14">
    <name type="scientific">Cairina moschata</name>
    <name type="common">Muscovy duck</name>
    <dbReference type="NCBI Taxonomy" id="8855"/>
    <lineage>
        <taxon>Eukaryota</taxon>
        <taxon>Metazoa</taxon>
        <taxon>Chordata</taxon>
        <taxon>Craniata</taxon>
        <taxon>Vertebrata</taxon>
        <taxon>Euteleostomi</taxon>
        <taxon>Archelosauria</taxon>
        <taxon>Archosauria</taxon>
        <taxon>Dinosauria</taxon>
        <taxon>Saurischia</taxon>
        <taxon>Theropoda</taxon>
        <taxon>Coelurosauria</taxon>
        <taxon>Aves</taxon>
        <taxon>Neognathae</taxon>
        <taxon>Galloanserae</taxon>
        <taxon>Anseriformes</taxon>
        <taxon>Anatidae</taxon>
        <taxon>Anatinae</taxon>
        <taxon>Cairina</taxon>
    </lineage>
</organism>
<sequence length="897" mass="101146">MAWGKGVVTSLWPDVAMPRQRHSSALGCRYLSVPWSRGKGPGSACGMGLALKPAPQGSHIHPLNANTARGVSFPEVEPHRHRWQGRARVPQRLGSPAQDPTAPALPWAGSPPPPNPPLSLLPQAMASTEGAGGRRRNLALLRHKLYMGERRRTEPVVESSAAGEHGALRRSQSDRSEYSQKLQEKMAPQSGSSSPAALPQEDEEATRRMMAKRVKIIAELMQTERDYISDLDLCIKEVIQPLRNKQIVHFDVDGLFSNIESVHQISAKLLSLLEEATTDVEPPMQVIGEVFLQIKGPLEDTYKIYCYRHDDAHTMLESYEKDEKLKQHLRHCVQSLKKMYEEEGKPNLMDMGSLMIKPVQRVMKYPLLLCELLNSTPASHPDHKALQEALFAMKSINVNINELKRRKDLVLKYKRNDDDETLKEKFSRLNIHSISKKSKRVTSHLKILTGGEPQVKDQTFNREEKLFRSLEKTVKLCVKNISSSSQHLQDSIHLAAQNITGLQEVLQDKEDEVKNHAKKLNNTANLCEDLMAQLDKLVLIPLSALQALFAGPQKLIQKRYDKLLDYNSYLQRSTGEELDLAKKDYEALNAQLVEELQVFNQAAKKIVLNCLYCFITLLRNIMSAALQSNSSVVVPVPLSSSSICEVQNQLMEEVHKLNFVKENSSATFIERKLSFEKKKPVPSPLESPRQTEADRSKLLSTYSTELLYQAKRKCNATQEFDIDLHEGELVAVVEQKDPFGSTSRWLVDTGNLKGYVYSSFLRPYNPAKVQKDVTENNFWDDDFDNISLFVSSRASSDSSTSPGHKKSDSSSSLHFCENPTTNGTGTGAFQDMDDQQTFYAVYAFQARNDQELSLVEYQKVRILRFSDLSGNKEWWLAEAKGQKGYVPSNYLGKMTYA</sequence>
<dbReference type="InterPro" id="IPR036028">
    <property type="entry name" value="SH3-like_dom_sf"/>
</dbReference>
<keyword evidence="2" id="KW-0597">Phosphoprotein</keyword>
<dbReference type="SUPFAM" id="SSF50044">
    <property type="entry name" value="SH3-domain"/>
    <property type="match status" value="2"/>
</dbReference>
<dbReference type="Gene3D" id="1.20.900.10">
    <property type="entry name" value="Dbl homology (DH) domain"/>
    <property type="match status" value="1"/>
</dbReference>
<dbReference type="Gene3D" id="1.20.1270.60">
    <property type="entry name" value="Arfaptin homology (AH) domain/BAR domain"/>
    <property type="match status" value="1"/>
</dbReference>
<dbReference type="AlphaFoldDB" id="A0A8C3B7Y7"/>
<feature type="coiled-coil region" evidence="8">
    <location>
        <begin position="492"/>
        <end position="526"/>
    </location>
</feature>
<dbReference type="InterPro" id="IPR035899">
    <property type="entry name" value="DBL_dom_sf"/>
</dbReference>
<name>A0A8C3B7Y7_CAIMO</name>
<dbReference type="FunFam" id="2.30.30.40:FF:000193">
    <property type="entry name" value="Rho guanine nucleotide exchange factor 38"/>
    <property type="match status" value="1"/>
</dbReference>
<dbReference type="PANTHER" id="PTHR22834:SF17">
    <property type="entry name" value="RHO GUANINE NUCLEOTIDE EXCHANGE FACTOR 38"/>
    <property type="match status" value="1"/>
</dbReference>
<evidence type="ECO:0000313" key="14">
    <source>
        <dbReference type="Proteomes" id="UP000694556"/>
    </source>
</evidence>
<dbReference type="FunFam" id="2.30.30.40:FF:000066">
    <property type="entry name" value="dynamin-binding protein isoform X1"/>
    <property type="match status" value="1"/>
</dbReference>
<feature type="region of interest" description="Disordered" evidence="9">
    <location>
        <begin position="150"/>
        <end position="205"/>
    </location>
</feature>
<dbReference type="Pfam" id="PF07653">
    <property type="entry name" value="SH3_2"/>
    <property type="match status" value="1"/>
</dbReference>
<accession>A0A8C3B7Y7</accession>
<dbReference type="SMART" id="SM00326">
    <property type="entry name" value="SH3"/>
    <property type="match status" value="2"/>
</dbReference>
<feature type="domain" description="DH" evidence="11">
    <location>
        <begin position="212"/>
        <end position="403"/>
    </location>
</feature>
<evidence type="ECO:0000256" key="7">
    <source>
        <dbReference type="PROSITE-ProRule" id="PRU00192"/>
    </source>
</evidence>
<dbReference type="GO" id="GO:0005737">
    <property type="term" value="C:cytoplasm"/>
    <property type="evidence" value="ECO:0007669"/>
    <property type="project" value="InterPro"/>
</dbReference>
<keyword evidence="8" id="KW-0175">Coiled coil</keyword>
<reference evidence="13" key="1">
    <citation type="submission" date="2018-09" db="EMBL/GenBank/DDBJ databases">
        <title>Common duck and Muscovy duck high density SNP chip.</title>
        <authorList>
            <person name="Vignal A."/>
            <person name="Thebault N."/>
            <person name="Warren W.C."/>
        </authorList>
    </citation>
    <scope>NUCLEOTIDE SEQUENCE [LARGE SCALE GENOMIC DNA]</scope>
</reference>
<evidence type="ECO:0000259" key="12">
    <source>
        <dbReference type="PROSITE" id="PS51021"/>
    </source>
</evidence>
<dbReference type="GO" id="GO:0005085">
    <property type="term" value="F:guanyl-nucleotide exchange factor activity"/>
    <property type="evidence" value="ECO:0007669"/>
    <property type="project" value="UniProtKB-KW"/>
</dbReference>
<dbReference type="SMART" id="SM00721">
    <property type="entry name" value="BAR"/>
    <property type="match status" value="1"/>
</dbReference>
<proteinExistence type="predicted"/>
<dbReference type="PROSITE" id="PS50002">
    <property type="entry name" value="SH3"/>
    <property type="match status" value="2"/>
</dbReference>
<evidence type="ECO:0000256" key="6">
    <source>
        <dbReference type="ARBA" id="ARBA00074247"/>
    </source>
</evidence>
<evidence type="ECO:0000259" key="10">
    <source>
        <dbReference type="PROSITE" id="PS50002"/>
    </source>
</evidence>
<dbReference type="CDD" id="cd07589">
    <property type="entry name" value="BAR_DNMBP"/>
    <property type="match status" value="1"/>
</dbReference>
<dbReference type="InterPro" id="IPR027267">
    <property type="entry name" value="AH/BAR_dom_sf"/>
</dbReference>
<dbReference type="FunFam" id="1.20.1270.60:FF:000061">
    <property type="entry name" value="Rho guanine nucleotide exchange factor 38"/>
    <property type="match status" value="1"/>
</dbReference>
<evidence type="ECO:0000256" key="3">
    <source>
        <dbReference type="ARBA" id="ARBA00022658"/>
    </source>
</evidence>
<dbReference type="SUPFAM" id="SSF48065">
    <property type="entry name" value="DBL homology domain (DH-domain)"/>
    <property type="match status" value="1"/>
</dbReference>
<dbReference type="SMART" id="SM00325">
    <property type="entry name" value="RhoGEF"/>
    <property type="match status" value="1"/>
</dbReference>
<dbReference type="Ensembl" id="ENSCMMT00000001522.1">
    <property type="protein sequence ID" value="ENSCMMP00000001354.1"/>
    <property type="gene ID" value="ENSCMMG00000000908.1"/>
</dbReference>